<dbReference type="AlphaFoldDB" id="X1PYA9"/>
<dbReference type="EMBL" id="BARV01042360">
    <property type="protein sequence ID" value="GAI47496.1"/>
    <property type="molecule type" value="Genomic_DNA"/>
</dbReference>
<organism evidence="1">
    <name type="scientific">marine sediment metagenome</name>
    <dbReference type="NCBI Taxonomy" id="412755"/>
    <lineage>
        <taxon>unclassified sequences</taxon>
        <taxon>metagenomes</taxon>
        <taxon>ecological metagenomes</taxon>
    </lineage>
</organism>
<reference evidence="1" key="1">
    <citation type="journal article" date="2014" name="Front. Microbiol.">
        <title>High frequency of phylogenetically diverse reductive dehalogenase-homologous genes in deep subseafloor sedimentary metagenomes.</title>
        <authorList>
            <person name="Kawai M."/>
            <person name="Futagami T."/>
            <person name="Toyoda A."/>
            <person name="Takaki Y."/>
            <person name="Nishi S."/>
            <person name="Hori S."/>
            <person name="Arai W."/>
            <person name="Tsubouchi T."/>
            <person name="Morono Y."/>
            <person name="Uchiyama I."/>
            <person name="Ito T."/>
            <person name="Fujiyama A."/>
            <person name="Inagaki F."/>
            <person name="Takami H."/>
        </authorList>
    </citation>
    <scope>NUCLEOTIDE SEQUENCE</scope>
    <source>
        <strain evidence="1">Expedition CK06-06</strain>
    </source>
</reference>
<sequence length="52" mass="5413">MKRKIKAHIITLSRPFAAPFFGCSLLMGAVLAGGLNTNAWIALVGGLLIMAG</sequence>
<proteinExistence type="predicted"/>
<name>X1PYA9_9ZZZZ</name>
<evidence type="ECO:0000313" key="1">
    <source>
        <dbReference type="EMBL" id="GAI47496.1"/>
    </source>
</evidence>
<evidence type="ECO:0008006" key="2">
    <source>
        <dbReference type="Google" id="ProtNLM"/>
    </source>
</evidence>
<accession>X1PYA9</accession>
<comment type="caution">
    <text evidence="1">The sequence shown here is derived from an EMBL/GenBank/DDBJ whole genome shotgun (WGS) entry which is preliminary data.</text>
</comment>
<protein>
    <recommendedName>
        <fullName evidence="2">Protoheme IX farnesyltransferase</fullName>
    </recommendedName>
</protein>
<feature type="non-terminal residue" evidence="1">
    <location>
        <position position="52"/>
    </location>
</feature>
<gene>
    <name evidence="1" type="ORF">S06H3_63739</name>
</gene>